<dbReference type="STRING" id="1855823.MCCS_18940"/>
<dbReference type="PROSITE" id="PS50893">
    <property type="entry name" value="ABC_TRANSPORTER_2"/>
    <property type="match status" value="1"/>
</dbReference>
<dbReference type="GO" id="GO:0005524">
    <property type="term" value="F:ATP binding"/>
    <property type="evidence" value="ECO:0007669"/>
    <property type="project" value="UniProtKB-KW"/>
</dbReference>
<dbReference type="Proteomes" id="UP000194154">
    <property type="component" value="Chromosome"/>
</dbReference>
<keyword evidence="1" id="KW-0813">Transport</keyword>
<dbReference type="AlphaFoldDB" id="A0A1W7AD83"/>
<dbReference type="GeneID" id="35295986"/>
<name>A0A1W7AD83_9STAP</name>
<accession>A0A1W7AD83</accession>
<evidence type="ECO:0000313" key="5">
    <source>
        <dbReference type="EMBL" id="ARQ07521.1"/>
    </source>
</evidence>
<dbReference type="SUPFAM" id="SSF52540">
    <property type="entry name" value="P-loop containing nucleoside triphosphate hydrolases"/>
    <property type="match status" value="1"/>
</dbReference>
<dbReference type="EMBL" id="CP021059">
    <property type="protein sequence ID" value="ARQ07521.1"/>
    <property type="molecule type" value="Genomic_DNA"/>
</dbReference>
<dbReference type="Gene3D" id="3.40.50.300">
    <property type="entry name" value="P-loop containing nucleotide triphosphate hydrolases"/>
    <property type="match status" value="1"/>
</dbReference>
<gene>
    <name evidence="5" type="primary">yxlF_2</name>
    <name evidence="5" type="ORF">MCCS_18940</name>
</gene>
<dbReference type="CDD" id="cd03230">
    <property type="entry name" value="ABC_DR_subfamily_A"/>
    <property type="match status" value="1"/>
</dbReference>
<proteinExistence type="predicted"/>
<dbReference type="KEGG" id="mcak:MCCS_18940"/>
<dbReference type="InterPro" id="IPR051782">
    <property type="entry name" value="ABC_Transporter_VariousFunc"/>
</dbReference>
<dbReference type="InterPro" id="IPR003439">
    <property type="entry name" value="ABC_transporter-like_ATP-bd"/>
</dbReference>
<dbReference type="Pfam" id="PF00005">
    <property type="entry name" value="ABC_tran"/>
    <property type="match status" value="1"/>
</dbReference>
<organism evidence="5 6">
    <name type="scientific">Macrococcoides canis</name>
    <dbReference type="NCBI Taxonomy" id="1855823"/>
    <lineage>
        <taxon>Bacteria</taxon>
        <taxon>Bacillati</taxon>
        <taxon>Bacillota</taxon>
        <taxon>Bacilli</taxon>
        <taxon>Bacillales</taxon>
        <taxon>Staphylococcaceae</taxon>
        <taxon>Macrococcoides</taxon>
    </lineage>
</organism>
<dbReference type="OrthoDB" id="9804819at2"/>
<keyword evidence="2" id="KW-0547">Nucleotide-binding</keyword>
<dbReference type="PANTHER" id="PTHR42939">
    <property type="entry name" value="ABC TRANSPORTER ATP-BINDING PROTEIN ALBC-RELATED"/>
    <property type="match status" value="1"/>
</dbReference>
<dbReference type="GO" id="GO:0016887">
    <property type="term" value="F:ATP hydrolysis activity"/>
    <property type="evidence" value="ECO:0007669"/>
    <property type="project" value="InterPro"/>
</dbReference>
<feature type="domain" description="ABC transporter" evidence="4">
    <location>
        <begin position="4"/>
        <end position="232"/>
    </location>
</feature>
<dbReference type="PANTHER" id="PTHR42939:SF1">
    <property type="entry name" value="ABC TRANSPORTER ATP-BINDING PROTEIN ALBC-RELATED"/>
    <property type="match status" value="1"/>
</dbReference>
<keyword evidence="3 5" id="KW-0067">ATP-binding</keyword>
<dbReference type="EC" id="3.6.3.-" evidence="5"/>
<reference evidence="5 6" key="1">
    <citation type="journal article" date="2017" name="Int. J. Syst. Evol. Microbiol.">
        <title>Macrococcus canis sp. nov., a skin bacterium associated with infections in dogs.</title>
        <authorList>
            <person name="Gobeli Brawand S."/>
            <person name="Cotting K."/>
            <person name="Gomez-Sanz E."/>
            <person name="Collaud A."/>
            <person name="Thomann A."/>
            <person name="Brodard I."/>
            <person name="Rodriguez-Campos S."/>
            <person name="Strauss C."/>
            <person name="Perreten V."/>
        </authorList>
    </citation>
    <scope>NUCLEOTIDE SEQUENCE [LARGE SCALE GENOMIC DNA]</scope>
    <source>
        <strain evidence="5 6">KM45013</strain>
    </source>
</reference>
<evidence type="ECO:0000256" key="2">
    <source>
        <dbReference type="ARBA" id="ARBA00022741"/>
    </source>
</evidence>
<dbReference type="InterPro" id="IPR027417">
    <property type="entry name" value="P-loop_NTPase"/>
</dbReference>
<dbReference type="SMART" id="SM00382">
    <property type="entry name" value="AAA"/>
    <property type="match status" value="1"/>
</dbReference>
<keyword evidence="6" id="KW-1185">Reference proteome</keyword>
<evidence type="ECO:0000256" key="1">
    <source>
        <dbReference type="ARBA" id="ARBA00022448"/>
    </source>
</evidence>
<sequence>MSILKLIQINKKFDHKVILQDASYCFETGKIYGFIGPNGSGKTTTIKMILGLLRLDSGQILVNDLPVTYGETPTNKFIGYLADVPEYYHYMNAREYLTLCAKITSIKRDEVNQRVTDLLNEVGLDDSNIRITKYSRGMKQRLGIAQALIHNPEILICDEPTSALDPKGRQEILDILERIKHRTTVIFSTHILTDIERICDEVIVLANNKITNINTFKPDSETPLIRLKLKINQTEKEKLSPYFDCTIDGQYTFISSNDTAMQPIYEKLNMLQIYPEYIERTDNNIETLYLEVTS</sequence>
<evidence type="ECO:0000313" key="6">
    <source>
        <dbReference type="Proteomes" id="UP000194154"/>
    </source>
</evidence>
<keyword evidence="5" id="KW-0378">Hydrolase</keyword>
<dbReference type="InterPro" id="IPR003593">
    <property type="entry name" value="AAA+_ATPase"/>
</dbReference>
<protein>
    <submittedName>
        <fullName evidence="5">Putative ABC transporter ATP-binding protein YxlF</fullName>
        <ecNumber evidence="5">3.6.3.-</ecNumber>
    </submittedName>
</protein>
<dbReference type="RefSeq" id="WP_086043074.1">
    <property type="nucleotide sequence ID" value="NZ_CBCRZA010000004.1"/>
</dbReference>
<evidence type="ECO:0000256" key="3">
    <source>
        <dbReference type="ARBA" id="ARBA00022840"/>
    </source>
</evidence>
<evidence type="ECO:0000259" key="4">
    <source>
        <dbReference type="PROSITE" id="PS50893"/>
    </source>
</evidence>